<dbReference type="InterPro" id="IPR000719">
    <property type="entry name" value="Prot_kinase_dom"/>
</dbReference>
<dbReference type="WBParaSite" id="MBELARI_LOCUS13113.1">
    <property type="protein sequence ID" value="MBELARI_LOCUS13113.1"/>
    <property type="gene ID" value="MBELARI_LOCUS13113"/>
</dbReference>
<organism evidence="4 5">
    <name type="scientific">Mesorhabditis belari</name>
    <dbReference type="NCBI Taxonomy" id="2138241"/>
    <lineage>
        <taxon>Eukaryota</taxon>
        <taxon>Metazoa</taxon>
        <taxon>Ecdysozoa</taxon>
        <taxon>Nematoda</taxon>
        <taxon>Chromadorea</taxon>
        <taxon>Rhabditida</taxon>
        <taxon>Rhabditina</taxon>
        <taxon>Rhabditomorpha</taxon>
        <taxon>Rhabditoidea</taxon>
        <taxon>Rhabditidae</taxon>
        <taxon>Mesorhabditinae</taxon>
        <taxon>Mesorhabditis</taxon>
    </lineage>
</organism>
<dbReference type="Gene3D" id="2.60.40.10">
    <property type="entry name" value="Immunoglobulins"/>
    <property type="match status" value="1"/>
</dbReference>
<keyword evidence="2" id="KW-1133">Transmembrane helix</keyword>
<name>A0AAF3J324_9BILA</name>
<dbReference type="SUPFAM" id="SSF56112">
    <property type="entry name" value="Protein kinase-like (PK-like)"/>
    <property type="match status" value="1"/>
</dbReference>
<feature type="domain" description="Protein kinase" evidence="3">
    <location>
        <begin position="375"/>
        <end position="626"/>
    </location>
</feature>
<dbReference type="GO" id="GO:0004674">
    <property type="term" value="F:protein serine/threonine kinase activity"/>
    <property type="evidence" value="ECO:0007669"/>
    <property type="project" value="TreeGrafter"/>
</dbReference>
<dbReference type="Proteomes" id="UP000887575">
    <property type="component" value="Unassembled WGS sequence"/>
</dbReference>
<evidence type="ECO:0000256" key="1">
    <source>
        <dbReference type="ARBA" id="ARBA00023319"/>
    </source>
</evidence>
<dbReference type="SUPFAM" id="SSF48726">
    <property type="entry name" value="Immunoglobulin"/>
    <property type="match status" value="1"/>
</dbReference>
<dbReference type="SMART" id="SM00409">
    <property type="entry name" value="IG"/>
    <property type="match status" value="1"/>
</dbReference>
<keyword evidence="4" id="KW-1185">Reference proteome</keyword>
<evidence type="ECO:0000313" key="5">
    <source>
        <dbReference type="WBParaSite" id="MBELARI_LOCUS13113.1"/>
    </source>
</evidence>
<keyword evidence="2" id="KW-0472">Membrane</keyword>
<dbReference type="InterPro" id="IPR051681">
    <property type="entry name" value="Ser/Thr_Kinases-Pseudokinases"/>
</dbReference>
<keyword evidence="2" id="KW-0812">Transmembrane</keyword>
<dbReference type="InterPro" id="IPR003599">
    <property type="entry name" value="Ig_sub"/>
</dbReference>
<dbReference type="GO" id="GO:0005524">
    <property type="term" value="F:ATP binding"/>
    <property type="evidence" value="ECO:0007669"/>
    <property type="project" value="InterPro"/>
</dbReference>
<dbReference type="Pfam" id="PF00069">
    <property type="entry name" value="Pkinase"/>
    <property type="match status" value="1"/>
</dbReference>
<dbReference type="PROSITE" id="PS50011">
    <property type="entry name" value="PROTEIN_KINASE_DOM"/>
    <property type="match status" value="1"/>
</dbReference>
<protein>
    <recommendedName>
        <fullName evidence="3">Protein kinase domain-containing protein</fullName>
    </recommendedName>
</protein>
<feature type="transmembrane region" description="Helical" evidence="2">
    <location>
        <begin position="310"/>
        <end position="333"/>
    </location>
</feature>
<accession>A0AAF3J324</accession>
<dbReference type="Gene3D" id="3.30.200.20">
    <property type="entry name" value="Phosphorylase Kinase, domain 1"/>
    <property type="match status" value="1"/>
</dbReference>
<dbReference type="InterPro" id="IPR011009">
    <property type="entry name" value="Kinase-like_dom_sf"/>
</dbReference>
<dbReference type="PANTHER" id="PTHR44329">
    <property type="entry name" value="SERINE/THREONINE-PROTEIN KINASE TNNI3K-RELATED"/>
    <property type="match status" value="1"/>
</dbReference>
<sequence length="820" mass="94435">MIPLYIQKQEGESLSLLCPQGTDWKIPPTESPQRRTTKQTTEGYVLNISNLQSADTGAYKCARQEIYLYVKGPNLFLKIEKSELSFSFGDVYDPNLVPCRTTSFIKWHNMKLFVNDVQWAAWCNDAKTDLGEPIGSLHEPLTNRNCIPLEYSLTEGFSLGGMEVRWGQVNGKKFRCEFNGKKSQEFTVQAFEYFSLGDKNGTNFPSVPCTLPTKQDLLFEKANKKLKLSCSNCNSPEDTRVIEELIQRLHQPNELRNAAERWLLQGYGSDFCNWIKKVESKGDSVSPVKPVENPSTPTLKTSQRQWTDNLLSIGLLFLTIVLLILIVVGYAFWKRKIRRKLLKEERNRTTSEVGSLLKDNTQTTFIEEEIKQKPTFVRRLIDSGGFGEIYELIGHEPPAIVKCMHTRNYNPATFQKEFECLNRLEHPNVVKLLRMETGNDGKLEIVMEYCQRGNLGTLLQNPTIIYTMNTVISWAESLFAALGYMYKDAYIFVTMDFRVKFGDFGLAKKIEETCTGTVQGTQRYMSPSQGEKDSHRNDVYSLGLVLWEIIERRIVFLEYGPKGAFNRDDFILAVHDKTLEKLSVPNCQQGLQIIVERCTSFNRQYRLNAREILLSLITFSEEHPFIADLKLKPIIKEEQEEILRPIGLHKMFPEPSQSFHSLNCWLCKAPYKWPLPRDDVVNDNLQFEQLSIDVHEIFGHNEFAAREISFPRILSPNLEYCSIQFGDVTEIHRALDDLLNYDGWMRNSRRIESEPSGSHRGMIVALHFVGHMKRDRAVDPFRTVFESHEKDMEWINGSGVSRPFEEFQMIDQSDQLDKAG</sequence>
<dbReference type="InterPro" id="IPR013783">
    <property type="entry name" value="Ig-like_fold"/>
</dbReference>
<evidence type="ECO:0000313" key="4">
    <source>
        <dbReference type="Proteomes" id="UP000887575"/>
    </source>
</evidence>
<proteinExistence type="predicted"/>
<evidence type="ECO:0000256" key="2">
    <source>
        <dbReference type="SAM" id="Phobius"/>
    </source>
</evidence>
<dbReference type="Gene3D" id="1.10.510.10">
    <property type="entry name" value="Transferase(Phosphotransferase) domain 1"/>
    <property type="match status" value="1"/>
</dbReference>
<dbReference type="AlphaFoldDB" id="A0AAF3J324"/>
<reference evidence="5" key="1">
    <citation type="submission" date="2024-02" db="UniProtKB">
        <authorList>
            <consortium name="WormBaseParasite"/>
        </authorList>
    </citation>
    <scope>IDENTIFICATION</scope>
</reference>
<dbReference type="InterPro" id="IPR036179">
    <property type="entry name" value="Ig-like_dom_sf"/>
</dbReference>
<evidence type="ECO:0000259" key="3">
    <source>
        <dbReference type="PROSITE" id="PS50011"/>
    </source>
</evidence>
<keyword evidence="1" id="KW-0393">Immunoglobulin domain</keyword>